<dbReference type="RefSeq" id="WP_190408161.1">
    <property type="nucleotide sequence ID" value="NZ_JACJRF010000029.1"/>
</dbReference>
<organism evidence="1 2">
    <name type="scientific">Anabaena subtropica FACHB-260</name>
    <dbReference type="NCBI Taxonomy" id="2692884"/>
    <lineage>
        <taxon>Bacteria</taxon>
        <taxon>Bacillati</taxon>
        <taxon>Cyanobacteriota</taxon>
        <taxon>Cyanophyceae</taxon>
        <taxon>Nostocales</taxon>
        <taxon>Nostocaceae</taxon>
        <taxon>Anabaena</taxon>
    </lineage>
</organism>
<evidence type="ECO:0000313" key="1">
    <source>
        <dbReference type="EMBL" id="MBD2345733.1"/>
    </source>
</evidence>
<sequence length="207" mass="23396">MAYSDFTLSKVKEAFQLTINEKRNLFQDTLPVKPSSTLKTLLAEYIQLATAINTEKARSELLIMQVLTEVRRQLNYKISLFSGTDFDVDSSKGLNGYCDFIICASEEQFYIKSPVITIVEAKNENIKGGLGQCIASMLGAQIFNQHTQQDINKIYGVVTTGTNWRFLILENNTVYIDIIEYYINDVDKIIGILLQPFQSAFVQGIHS</sequence>
<dbReference type="Proteomes" id="UP000607281">
    <property type="component" value="Unassembled WGS sequence"/>
</dbReference>
<keyword evidence="2" id="KW-1185">Reference proteome</keyword>
<gene>
    <name evidence="1" type="ORF">H6G18_16475</name>
</gene>
<protein>
    <submittedName>
        <fullName evidence="1">Uncharacterized protein</fullName>
    </submittedName>
</protein>
<name>A0ABR8CT66_9NOST</name>
<accession>A0ABR8CT66</accession>
<dbReference type="EMBL" id="JACJRF010000029">
    <property type="protein sequence ID" value="MBD2345733.1"/>
    <property type="molecule type" value="Genomic_DNA"/>
</dbReference>
<reference evidence="1 2" key="1">
    <citation type="journal article" date="2020" name="ISME J.">
        <title>Comparative genomics reveals insights into cyanobacterial evolution and habitat adaptation.</title>
        <authorList>
            <person name="Chen M.Y."/>
            <person name="Teng W.K."/>
            <person name="Zhao L."/>
            <person name="Hu C.X."/>
            <person name="Zhou Y.K."/>
            <person name="Han B.P."/>
            <person name="Song L.R."/>
            <person name="Shu W.S."/>
        </authorList>
    </citation>
    <scope>NUCLEOTIDE SEQUENCE [LARGE SCALE GENOMIC DNA]</scope>
    <source>
        <strain evidence="1 2">FACHB-260</strain>
    </source>
</reference>
<evidence type="ECO:0000313" key="2">
    <source>
        <dbReference type="Proteomes" id="UP000607281"/>
    </source>
</evidence>
<proteinExistence type="predicted"/>
<comment type="caution">
    <text evidence="1">The sequence shown here is derived from an EMBL/GenBank/DDBJ whole genome shotgun (WGS) entry which is preliminary data.</text>
</comment>